<evidence type="ECO:0000313" key="3">
    <source>
        <dbReference type="Proteomes" id="UP000487268"/>
    </source>
</evidence>
<dbReference type="Gene3D" id="3.30.1050.10">
    <property type="entry name" value="SCP2 sterol-binding domain"/>
    <property type="match status" value="1"/>
</dbReference>
<dbReference type="EMBL" id="WEGH01000005">
    <property type="protein sequence ID" value="MQY09176.1"/>
    <property type="molecule type" value="Genomic_DNA"/>
</dbReference>
<dbReference type="RefSeq" id="WP_153540604.1">
    <property type="nucleotide sequence ID" value="NZ_WEGH01000005.1"/>
</dbReference>
<name>A0A7K0C766_9ACTN</name>
<reference evidence="2 3" key="1">
    <citation type="submission" date="2019-10" db="EMBL/GenBank/DDBJ databases">
        <title>Actinomadura rubteroloni sp. nov. and Actinomadura macrotermitis sp. nov., isolated from the gut of fungus growing-termite Macrotermes natalensis.</title>
        <authorList>
            <person name="Benndorf R."/>
            <person name="Martin K."/>
            <person name="Kuefner M."/>
            <person name="De Beer W."/>
            <person name="Kaster A.-K."/>
            <person name="Vollmers J."/>
            <person name="Poulsen M."/>
            <person name="Beemelmanns C."/>
        </authorList>
    </citation>
    <scope>NUCLEOTIDE SEQUENCE [LARGE SCALE GENOMIC DNA]</scope>
    <source>
        <strain evidence="2 3">RB68</strain>
    </source>
</reference>
<protein>
    <recommendedName>
        <fullName evidence="1">SCP2 domain-containing protein</fullName>
    </recommendedName>
</protein>
<dbReference type="Pfam" id="PF02036">
    <property type="entry name" value="SCP2"/>
    <property type="match status" value="1"/>
</dbReference>
<dbReference type="InterPro" id="IPR036527">
    <property type="entry name" value="SCP2_sterol-bd_dom_sf"/>
</dbReference>
<dbReference type="AlphaFoldDB" id="A0A7K0C766"/>
<proteinExistence type="predicted"/>
<dbReference type="SUPFAM" id="SSF55718">
    <property type="entry name" value="SCP-like"/>
    <property type="match status" value="1"/>
</dbReference>
<comment type="caution">
    <text evidence="2">The sequence shown here is derived from an EMBL/GenBank/DDBJ whole genome shotgun (WGS) entry which is preliminary data.</text>
</comment>
<dbReference type="OrthoDB" id="5243187at2"/>
<feature type="domain" description="SCP2" evidence="1">
    <location>
        <begin position="70"/>
        <end position="155"/>
    </location>
</feature>
<organism evidence="2 3">
    <name type="scientific">Actinomadura macrotermitis</name>
    <dbReference type="NCBI Taxonomy" id="2585200"/>
    <lineage>
        <taxon>Bacteria</taxon>
        <taxon>Bacillati</taxon>
        <taxon>Actinomycetota</taxon>
        <taxon>Actinomycetes</taxon>
        <taxon>Streptosporangiales</taxon>
        <taxon>Thermomonosporaceae</taxon>
        <taxon>Actinomadura</taxon>
    </lineage>
</organism>
<evidence type="ECO:0000259" key="1">
    <source>
        <dbReference type="Pfam" id="PF02036"/>
    </source>
</evidence>
<accession>A0A7K0C766</accession>
<dbReference type="InterPro" id="IPR003033">
    <property type="entry name" value="SCP2_sterol-bd_dom"/>
</dbReference>
<evidence type="ECO:0000313" key="2">
    <source>
        <dbReference type="EMBL" id="MQY09176.1"/>
    </source>
</evidence>
<gene>
    <name evidence="2" type="ORF">ACRB68_72880</name>
</gene>
<dbReference type="Proteomes" id="UP000487268">
    <property type="component" value="Unassembled WGS sequence"/>
</dbReference>
<sequence length="158" mass="16455">MVEQEPPEAGAGGLGDMIGQVGTPDELRALLKAPGVDDGVVEEFAREAGVDAVLDRVFSLMGTRFAPAKAGRGHGAVQWDIATPDGPRTYHLVIADGRAEGGRGAPGRAKVTLGMTLPNLLKLCAGELNGVTAVMTGKIKVSGDMMFAAKMQGWFDYS</sequence>
<keyword evidence="3" id="KW-1185">Reference proteome</keyword>